<evidence type="ECO:0000259" key="3">
    <source>
        <dbReference type="Pfam" id="PF04354"/>
    </source>
</evidence>
<proteinExistence type="inferred from homology"/>
<name>M1LWL1_9PROT</name>
<dbReference type="PATRIC" id="fig|1208922.3.peg.465"/>
<dbReference type="EMBL" id="CP003807">
    <property type="protein sequence ID" value="AGF49912.1"/>
    <property type="molecule type" value="Genomic_DNA"/>
</dbReference>
<dbReference type="Gene3D" id="3.30.1400.10">
    <property type="entry name" value="ZipA, C-terminal FtsZ-binding domain"/>
    <property type="match status" value="1"/>
</dbReference>
<protein>
    <recommendedName>
        <fullName evidence="1">Cell division protein ZipA</fullName>
    </recommendedName>
</protein>
<keyword evidence="2" id="KW-1003">Cell membrane</keyword>
<dbReference type="Pfam" id="PF04354">
    <property type="entry name" value="ZipA_C"/>
    <property type="match status" value="1"/>
</dbReference>
<dbReference type="InterPro" id="IPR007449">
    <property type="entry name" value="ZipA_FtsZ-bd_C"/>
</dbReference>
<dbReference type="HOGENOM" id="CLU_040030_1_0_4"/>
<dbReference type="KEGG" id="kbt:BCUE_0755"/>
<keyword evidence="2" id="KW-0812">Transmembrane</keyword>
<comment type="function">
    <text evidence="1">Essential cell division protein that stabilizes the FtsZ protofilaments by cross-linking them and that serves as a cytoplasmic membrane anchor for the Z ring. Also required for the recruitment to the septal ring of downstream cell division proteins.</text>
</comment>
<gene>
    <name evidence="4" type="ORF">BCUE_0755</name>
</gene>
<dbReference type="SUPFAM" id="SSF64383">
    <property type="entry name" value="Cell-division protein ZipA, C-terminal domain"/>
    <property type="match status" value="1"/>
</dbReference>
<evidence type="ECO:0000313" key="5">
    <source>
        <dbReference type="Proteomes" id="UP000011563"/>
    </source>
</evidence>
<evidence type="ECO:0000313" key="4">
    <source>
        <dbReference type="EMBL" id="AGF49912.1"/>
    </source>
</evidence>
<sequence>MSNNFFKYILNIIEKIKSSFFYNKVSLLLEKNDSSSLENYKYNNCIDYDFHDFDSLIEVDILVNLKPSVKGIDLSCHLKEFKNISDSFIRIMLENNFGKKSEILDENDYYVSIHIFVLLASRDGPIDSEQWHKIVSISRKLANNFNAMIVVPDKQIVINKAKKLDNLCAFLDAQIKFKIVTDHCFSREKLSEIISSIGFNKFHDIYILKSDRIKVYLKEDDNLCNLDIIMDIPCSIQDENTLNAFFDLSSKIAKELNAKLVDDNGLILNDDSIELISRQLNKLFKRLDECGFTSGSYRARRVFK</sequence>
<organism evidence="4 5">
    <name type="scientific">Candidatus Kinetoplastidibacterium blastocrithidiae TCC012E</name>
    <dbReference type="NCBI Taxonomy" id="1208922"/>
    <lineage>
        <taxon>Bacteria</taxon>
        <taxon>Pseudomonadati</taxon>
        <taxon>Pseudomonadota</taxon>
        <taxon>Betaproteobacteria</taxon>
        <taxon>Candidatus Kinetoplastidibacterium</taxon>
    </lineage>
</organism>
<comment type="subcellular location">
    <subcellularLocation>
        <location evidence="2">Cell inner membrane</location>
        <topology evidence="2">Single-pass type I membrane protein</topology>
    </subcellularLocation>
</comment>
<dbReference type="RefSeq" id="WP_015238157.1">
    <property type="nucleotide sequence ID" value="NC_020285.1"/>
</dbReference>
<accession>M1LWL1</accession>
<keyword evidence="5" id="KW-1185">Reference proteome</keyword>
<dbReference type="GO" id="GO:0090529">
    <property type="term" value="P:cell septum assembly"/>
    <property type="evidence" value="ECO:0007669"/>
    <property type="project" value="InterPro"/>
</dbReference>
<evidence type="ECO:0000256" key="2">
    <source>
        <dbReference type="RuleBase" id="RU003613"/>
    </source>
</evidence>
<keyword evidence="2" id="KW-0472">Membrane</keyword>
<dbReference type="Proteomes" id="UP000011563">
    <property type="component" value="Chromosome"/>
</dbReference>
<comment type="similarity">
    <text evidence="1">Belongs to the ZipA family.</text>
</comment>
<keyword evidence="1" id="KW-0131">Cell cycle</keyword>
<evidence type="ECO:0000256" key="1">
    <source>
        <dbReference type="RuleBase" id="RU003612"/>
    </source>
</evidence>
<dbReference type="AlphaFoldDB" id="M1LWL1"/>
<reference evidence="4 5" key="1">
    <citation type="journal article" date="2013" name="Genome Biol. Evol.">
        <title>Genome evolution and phylogenomic analysis of candidatus kinetoplastibacterium, the betaproteobacterial endosymbionts of strigomonas and angomonas.</title>
        <authorList>
            <person name="Alves J.M."/>
            <person name="Serrano M.G."/>
            <person name="Maia da Silva F."/>
            <person name="Voegtly L.J."/>
            <person name="Matveyev A.V."/>
            <person name="Teixeira M.M."/>
            <person name="Camargo E.P."/>
            <person name="Buck G.A."/>
        </authorList>
    </citation>
    <scope>NUCLEOTIDE SEQUENCE [LARGE SCALE GENOMIC DNA]</scope>
    <source>
        <strain evidence="4 5">TCC012E</strain>
    </source>
</reference>
<keyword evidence="2" id="KW-0997">Cell inner membrane</keyword>
<dbReference type="GO" id="GO:0005886">
    <property type="term" value="C:plasma membrane"/>
    <property type="evidence" value="ECO:0007669"/>
    <property type="project" value="UniProtKB-SubCell"/>
</dbReference>
<dbReference type="InterPro" id="IPR036765">
    <property type="entry name" value="ZipA_FtsZ-bd_C_sf"/>
</dbReference>
<feature type="domain" description="ZipA C-terminal FtsZ-binding" evidence="3">
    <location>
        <begin position="228"/>
        <end position="278"/>
    </location>
</feature>
<keyword evidence="1" id="KW-0132">Cell division</keyword>